<reference evidence="2" key="1">
    <citation type="submission" date="2016-10" db="EMBL/GenBank/DDBJ databases">
        <title>Sequence of Gallionella enrichment culture.</title>
        <authorList>
            <person name="Poehlein A."/>
            <person name="Muehling M."/>
            <person name="Daniel R."/>
        </authorList>
    </citation>
    <scope>NUCLEOTIDE SEQUENCE</scope>
</reference>
<gene>
    <name evidence="2" type="ORF">GALL_165200</name>
</gene>
<accession>A0A1J5SMZ3</accession>
<organism evidence="2">
    <name type="scientific">mine drainage metagenome</name>
    <dbReference type="NCBI Taxonomy" id="410659"/>
    <lineage>
        <taxon>unclassified sequences</taxon>
        <taxon>metagenomes</taxon>
        <taxon>ecological metagenomes</taxon>
    </lineage>
</organism>
<evidence type="ECO:0000313" key="2">
    <source>
        <dbReference type="EMBL" id="OIR01430.1"/>
    </source>
</evidence>
<proteinExistence type="predicted"/>
<feature type="transmembrane region" description="Helical" evidence="1">
    <location>
        <begin position="6"/>
        <end position="26"/>
    </location>
</feature>
<protein>
    <submittedName>
        <fullName evidence="2">Uncharacterized protein</fullName>
    </submittedName>
</protein>
<name>A0A1J5SMZ3_9ZZZZ</name>
<sequence>MTQTIYVSQVGCARFCAYAVVVLQMVRYRVGKRKSCLPALHVYRIQ</sequence>
<evidence type="ECO:0000256" key="1">
    <source>
        <dbReference type="SAM" id="Phobius"/>
    </source>
</evidence>
<comment type="caution">
    <text evidence="2">The sequence shown here is derived from an EMBL/GenBank/DDBJ whole genome shotgun (WGS) entry which is preliminary data.</text>
</comment>
<keyword evidence="1" id="KW-0472">Membrane</keyword>
<keyword evidence="1" id="KW-0812">Transmembrane</keyword>
<dbReference type="AlphaFoldDB" id="A0A1J5SMZ3"/>
<dbReference type="EMBL" id="MLJW01000084">
    <property type="protein sequence ID" value="OIR01430.1"/>
    <property type="molecule type" value="Genomic_DNA"/>
</dbReference>
<keyword evidence="1" id="KW-1133">Transmembrane helix</keyword>